<evidence type="ECO:0000256" key="1">
    <source>
        <dbReference type="SAM" id="SignalP"/>
    </source>
</evidence>
<keyword evidence="1" id="KW-0732">Signal</keyword>
<organism evidence="2 3">
    <name type="scientific">Thalassobaculum litoreum DSM 18839</name>
    <dbReference type="NCBI Taxonomy" id="1123362"/>
    <lineage>
        <taxon>Bacteria</taxon>
        <taxon>Pseudomonadati</taxon>
        <taxon>Pseudomonadota</taxon>
        <taxon>Alphaproteobacteria</taxon>
        <taxon>Rhodospirillales</taxon>
        <taxon>Thalassobaculaceae</taxon>
        <taxon>Thalassobaculum</taxon>
    </lineage>
</organism>
<evidence type="ECO:0000313" key="2">
    <source>
        <dbReference type="EMBL" id="SDF61621.1"/>
    </source>
</evidence>
<proteinExistence type="predicted"/>
<dbReference type="Proteomes" id="UP000198615">
    <property type="component" value="Unassembled WGS sequence"/>
</dbReference>
<evidence type="ECO:0008006" key="4">
    <source>
        <dbReference type="Google" id="ProtNLM"/>
    </source>
</evidence>
<name>A0A8G2BGQ9_9PROT</name>
<accession>A0A8G2BGQ9</accession>
<evidence type="ECO:0000313" key="3">
    <source>
        <dbReference type="Proteomes" id="UP000198615"/>
    </source>
</evidence>
<feature type="chain" id="PRO_5034619297" description="DUF1554 domain-containing protein" evidence="1">
    <location>
        <begin position="27"/>
        <end position="223"/>
    </location>
</feature>
<sequence>MTVSNRFLFIFSFLVLTFIASPAAYADCSDPAGKAGTMDYFTSDGVYKFCDGTDWHSMKGGAASGEDVASKDYVDAAVAAGGSGYTPPTQFMFTSTIGRGNTANDNCDNETADGGGWRIGSSRDLYFFHLNGVFPAPASAHVWMTVIPQPEIPLATGTTSQVYSTIYAGSNGFVSMAGGNNYTKNCFGWTSATNGVYGGILRSDQVSVNSESCNSSLPSFCVK</sequence>
<feature type="signal peptide" evidence="1">
    <location>
        <begin position="1"/>
        <end position="26"/>
    </location>
</feature>
<comment type="caution">
    <text evidence="2">The sequence shown here is derived from an EMBL/GenBank/DDBJ whole genome shotgun (WGS) entry which is preliminary data.</text>
</comment>
<reference evidence="2 3" key="1">
    <citation type="submission" date="2016-10" db="EMBL/GenBank/DDBJ databases">
        <authorList>
            <person name="Varghese N."/>
            <person name="Submissions S."/>
        </authorList>
    </citation>
    <scope>NUCLEOTIDE SEQUENCE [LARGE SCALE GENOMIC DNA]</scope>
    <source>
        <strain evidence="2 3">DSM 18839</strain>
    </source>
</reference>
<dbReference type="OrthoDB" id="8041027at2"/>
<gene>
    <name evidence="2" type="ORF">SAMN05660686_01776</name>
</gene>
<dbReference type="RefSeq" id="WP_139189178.1">
    <property type="nucleotide sequence ID" value="NZ_FNBW01000005.1"/>
</dbReference>
<dbReference type="EMBL" id="FNBW01000005">
    <property type="protein sequence ID" value="SDF61621.1"/>
    <property type="molecule type" value="Genomic_DNA"/>
</dbReference>
<keyword evidence="3" id="KW-1185">Reference proteome</keyword>
<dbReference type="AlphaFoldDB" id="A0A8G2BGQ9"/>
<protein>
    <recommendedName>
        <fullName evidence="4">DUF1554 domain-containing protein</fullName>
    </recommendedName>
</protein>